<dbReference type="Gene3D" id="1.20.1330.10">
    <property type="entry name" value="f41 fragment of flagellin, N-terminal domain"/>
    <property type="match status" value="2"/>
</dbReference>
<dbReference type="PANTHER" id="PTHR42792:SF2">
    <property type="entry name" value="FLAGELLIN"/>
    <property type="match status" value="1"/>
</dbReference>
<organism evidence="7 8">
    <name type="scientific">Pedococcus aerophilus</name>
    <dbReference type="NCBI Taxonomy" id="436356"/>
    <lineage>
        <taxon>Bacteria</taxon>
        <taxon>Bacillati</taxon>
        <taxon>Actinomycetota</taxon>
        <taxon>Actinomycetes</taxon>
        <taxon>Micrococcales</taxon>
        <taxon>Intrasporangiaceae</taxon>
        <taxon>Pedococcus</taxon>
    </lineage>
</organism>
<evidence type="ECO:0000256" key="3">
    <source>
        <dbReference type="ARBA" id="ARBA00023143"/>
    </source>
</evidence>
<keyword evidence="7" id="KW-0966">Cell projection</keyword>
<keyword evidence="8" id="KW-1185">Reference proteome</keyword>
<evidence type="ECO:0000256" key="4">
    <source>
        <dbReference type="RuleBase" id="RU362073"/>
    </source>
</evidence>
<dbReference type="PRINTS" id="PR00207">
    <property type="entry name" value="FLAGELLIN"/>
</dbReference>
<name>A0ABN3URI6_9MICO</name>
<dbReference type="RefSeq" id="WP_344192451.1">
    <property type="nucleotide sequence ID" value="NZ_BAAARN010000001.1"/>
</dbReference>
<sequence length="352" mass="36063">MGLQINTNVSAMNAYRNLSSTQNAMSTSLERLSSGLRINKAADDAAGLAISEKLRAQSNGLNQAVSNAQDGISLIQTAEGALNETHSILQRMRTLAVQSANDTNSVSDREAIQKEVTQLSAELNKISERTQFNGQNLLDGSFTGKSLQLGANSGQNLSVTISGTSTASLSLSGADKASSVTGAVGTISGGTAVKGQFTVDSSNKVLDTAGNAVGVYDNTAKTATFSAANGGAVVTFDKTVLSGSTGSFSVTSAIDVTTQSGANTALSTIDAAITTVSGQRADLGAIQNRLQHTINSLSVAAENASAAESRIRDTDMAKEMTSFTRSQILQQAGVSMLAQANSAPQSVLKLLG</sequence>
<reference evidence="7 8" key="1">
    <citation type="journal article" date="2019" name="Int. J. Syst. Evol. Microbiol.">
        <title>The Global Catalogue of Microorganisms (GCM) 10K type strain sequencing project: providing services to taxonomists for standard genome sequencing and annotation.</title>
        <authorList>
            <consortium name="The Broad Institute Genomics Platform"/>
            <consortium name="The Broad Institute Genome Sequencing Center for Infectious Disease"/>
            <person name="Wu L."/>
            <person name="Ma J."/>
        </authorList>
    </citation>
    <scope>NUCLEOTIDE SEQUENCE [LARGE SCALE GENOMIC DNA]</scope>
    <source>
        <strain evidence="7 8">JCM 16378</strain>
    </source>
</reference>
<proteinExistence type="inferred from homology"/>
<comment type="similarity">
    <text evidence="1 4">Belongs to the bacterial flagellin family.</text>
</comment>
<evidence type="ECO:0000259" key="5">
    <source>
        <dbReference type="Pfam" id="PF00669"/>
    </source>
</evidence>
<evidence type="ECO:0000256" key="2">
    <source>
        <dbReference type="ARBA" id="ARBA00020110"/>
    </source>
</evidence>
<dbReference type="SUPFAM" id="SSF64518">
    <property type="entry name" value="Phase 1 flagellin"/>
    <property type="match status" value="1"/>
</dbReference>
<dbReference type="InterPro" id="IPR001029">
    <property type="entry name" value="Flagellin_N"/>
</dbReference>
<keyword evidence="3 4" id="KW-0975">Bacterial flagellum</keyword>
<keyword evidence="4" id="KW-0964">Secreted</keyword>
<keyword evidence="7" id="KW-0282">Flagellum</keyword>
<accession>A0ABN3URI6</accession>
<evidence type="ECO:0000259" key="6">
    <source>
        <dbReference type="Pfam" id="PF00700"/>
    </source>
</evidence>
<feature type="domain" description="Flagellin N-terminal" evidence="5">
    <location>
        <begin position="5"/>
        <end position="143"/>
    </location>
</feature>
<protein>
    <recommendedName>
        <fullName evidence="2 4">Flagellin</fullName>
    </recommendedName>
</protein>
<dbReference type="Pfam" id="PF00700">
    <property type="entry name" value="Flagellin_C"/>
    <property type="match status" value="1"/>
</dbReference>
<evidence type="ECO:0000256" key="1">
    <source>
        <dbReference type="ARBA" id="ARBA00005709"/>
    </source>
</evidence>
<keyword evidence="7" id="KW-0969">Cilium</keyword>
<dbReference type="Proteomes" id="UP001501326">
    <property type="component" value="Unassembled WGS sequence"/>
</dbReference>
<dbReference type="EMBL" id="BAAARN010000001">
    <property type="protein sequence ID" value="GAA2735721.1"/>
    <property type="molecule type" value="Genomic_DNA"/>
</dbReference>
<gene>
    <name evidence="7" type="ORF">GCM10009867_18730</name>
</gene>
<comment type="function">
    <text evidence="4">Flagellin is the subunit protein which polymerizes to form the filaments of bacterial flagella.</text>
</comment>
<dbReference type="Pfam" id="PF00669">
    <property type="entry name" value="Flagellin_N"/>
    <property type="match status" value="1"/>
</dbReference>
<dbReference type="PANTHER" id="PTHR42792">
    <property type="entry name" value="FLAGELLIN"/>
    <property type="match status" value="1"/>
</dbReference>
<evidence type="ECO:0000313" key="7">
    <source>
        <dbReference type="EMBL" id="GAA2735721.1"/>
    </source>
</evidence>
<comment type="subcellular location">
    <subcellularLocation>
        <location evidence="4">Secreted</location>
    </subcellularLocation>
    <subcellularLocation>
        <location evidence="4">Bacterial flagellum</location>
    </subcellularLocation>
</comment>
<dbReference type="InterPro" id="IPR001492">
    <property type="entry name" value="Flagellin"/>
</dbReference>
<comment type="caution">
    <text evidence="7">The sequence shown here is derived from an EMBL/GenBank/DDBJ whole genome shotgun (WGS) entry which is preliminary data.</text>
</comment>
<feature type="domain" description="Flagellin C-terminal" evidence="6">
    <location>
        <begin position="267"/>
        <end position="351"/>
    </location>
</feature>
<dbReference type="InterPro" id="IPR046358">
    <property type="entry name" value="Flagellin_C"/>
</dbReference>
<evidence type="ECO:0000313" key="8">
    <source>
        <dbReference type="Proteomes" id="UP001501326"/>
    </source>
</evidence>